<accession>A0ABR7DY87</accession>
<dbReference type="EMBL" id="JACOOI010000004">
    <property type="protein sequence ID" value="MBC5642383.1"/>
    <property type="molecule type" value="Genomic_DNA"/>
</dbReference>
<evidence type="ECO:0008006" key="3">
    <source>
        <dbReference type="Google" id="ProtNLM"/>
    </source>
</evidence>
<organism evidence="1 2">
    <name type="scientific">Parabacteroides segnis</name>
    <dbReference type="NCBI Taxonomy" id="2763058"/>
    <lineage>
        <taxon>Bacteria</taxon>
        <taxon>Pseudomonadati</taxon>
        <taxon>Bacteroidota</taxon>
        <taxon>Bacteroidia</taxon>
        <taxon>Bacteroidales</taxon>
        <taxon>Tannerellaceae</taxon>
        <taxon>Parabacteroides</taxon>
    </lineage>
</organism>
<name>A0ABR7DY87_9BACT</name>
<dbReference type="Gene3D" id="2.60.120.260">
    <property type="entry name" value="Galactose-binding domain-like"/>
    <property type="match status" value="1"/>
</dbReference>
<keyword evidence="2" id="KW-1185">Reference proteome</keyword>
<dbReference type="InterPro" id="IPR038765">
    <property type="entry name" value="Papain-like_cys_pep_sf"/>
</dbReference>
<dbReference type="RefSeq" id="WP_186958640.1">
    <property type="nucleotide sequence ID" value="NZ_JACOOI010000004.1"/>
</dbReference>
<dbReference type="PANTHER" id="PTHR35532:SF5">
    <property type="entry name" value="CARBOHYDRATE-BINDING DOMAIN-CONTAINING PROTEIN"/>
    <property type="match status" value="1"/>
</dbReference>
<dbReference type="Proteomes" id="UP000644010">
    <property type="component" value="Unassembled WGS sequence"/>
</dbReference>
<sequence>MKCCLFFFFCYLFYSCLSFEDKQLEYALNFAGDNRNELEKVLEHYASDPEKLESARFLIRNMPRYYGYEGWRLDSIQKVLAVAEQEQFVTDSAISKWTKVSPYLLPKVYDAHVITADYLIENIDLSFKVWKGSLWNRNLSFDDFCELILPYRIGDEPLSRWRTNYFKKYISCLDSLKGCVNPLVVCNVLAKELSEKEFFYLTDFDMPRLSAKFLFNHRVGYCREMCDVAIYAMRACGIPVATDMFVCSPEYQGSHQWTVVRDSTGYFYPFWITWYEIAGNMKDDGRKKGKVYRECFGMQQEPISGITNYENLPVLFKNRFIKDVTDNYIGKNELTINVDVENRYIYLGVFSSKGWIPIDMGRNSGGKVVFKNVEPNLIYQPLYSDGKTHLEAGLPFLYASGEVSYFRPDTQKKEKVALTRKMSLIKNIKAFLYRSIVGVEIEGSKNLSFDNPKELLTLKDTLSSNYNEFLTQDTSGIRYIRYNSAPDQFIELAEIAFFEDMTGQKEIPVKVVNKLKPLYPENSMDKLNDKDILSYFESADTTCHILFDLGKLASVKKILICPRNDDNYVCPGDEYELFYNDGIKGWISLGKQIAEDRTLYYEVPENALFWLRNLTKGKEEQVFFCRNGHPYFVTDIPEIKIDATEKYPYNMDASQ</sequence>
<evidence type="ECO:0000313" key="2">
    <source>
        <dbReference type="Proteomes" id="UP000644010"/>
    </source>
</evidence>
<comment type="caution">
    <text evidence="1">The sequence shown here is derived from an EMBL/GenBank/DDBJ whole genome shotgun (WGS) entry which is preliminary data.</text>
</comment>
<dbReference type="SUPFAM" id="SSF54001">
    <property type="entry name" value="Cysteine proteinases"/>
    <property type="match status" value="1"/>
</dbReference>
<dbReference type="PANTHER" id="PTHR35532">
    <property type="entry name" value="SIMILAR TO POLYHYDROXYALKANOATE DEPOLYMERASE"/>
    <property type="match status" value="1"/>
</dbReference>
<protein>
    <recommendedName>
        <fullName evidence="3">Peptide-N(4)-(N-acetyl-beta-glucosaminyl)asparagine amidase</fullName>
    </recommendedName>
</protein>
<dbReference type="PROSITE" id="PS51257">
    <property type="entry name" value="PROKAR_LIPOPROTEIN"/>
    <property type="match status" value="1"/>
</dbReference>
<proteinExistence type="predicted"/>
<reference evidence="1 2" key="1">
    <citation type="submission" date="2020-08" db="EMBL/GenBank/DDBJ databases">
        <title>Genome public.</title>
        <authorList>
            <person name="Liu C."/>
            <person name="Sun Q."/>
        </authorList>
    </citation>
    <scope>NUCLEOTIDE SEQUENCE [LARGE SCALE GENOMIC DNA]</scope>
    <source>
        <strain evidence="1 2">BX2</strain>
    </source>
</reference>
<gene>
    <name evidence="1" type="ORF">H8S77_05730</name>
</gene>
<evidence type="ECO:0000313" key="1">
    <source>
        <dbReference type="EMBL" id="MBC5642383.1"/>
    </source>
</evidence>